<dbReference type="GO" id="GO:1901135">
    <property type="term" value="P:carbohydrate derivative metabolic process"/>
    <property type="evidence" value="ECO:0007669"/>
    <property type="project" value="InterPro"/>
</dbReference>
<dbReference type="InterPro" id="IPR004800">
    <property type="entry name" value="KdsD/KpsF-type"/>
</dbReference>
<dbReference type="SUPFAM" id="SSF53697">
    <property type="entry name" value="SIS domain"/>
    <property type="match status" value="1"/>
</dbReference>
<comment type="similarity">
    <text evidence="1 4">Belongs to the SIS family. GutQ/KpsF subfamily.</text>
</comment>
<feature type="domain" description="SIS" evidence="9">
    <location>
        <begin position="38"/>
        <end position="181"/>
    </location>
</feature>
<dbReference type="AlphaFoldDB" id="V5S9S7"/>
<dbReference type="RefSeq" id="WP_023785550.1">
    <property type="nucleotide sequence ID" value="NC_022997.1"/>
</dbReference>
<dbReference type="FunFam" id="3.40.50.10490:FF:000011">
    <property type="entry name" value="Arabinose 5-phosphate isomerase"/>
    <property type="match status" value="1"/>
</dbReference>
<dbReference type="GO" id="GO:0019146">
    <property type="term" value="F:arabinose-5-phosphate isomerase activity"/>
    <property type="evidence" value="ECO:0007669"/>
    <property type="project" value="UniProtKB-ARBA"/>
</dbReference>
<name>V5S9S7_9HYPH</name>
<dbReference type="HOGENOM" id="CLU_040681_13_1_5"/>
<dbReference type="Proteomes" id="UP000018542">
    <property type="component" value="Chromosome"/>
</dbReference>
<feature type="domain" description="CBS" evidence="8">
    <location>
        <begin position="273"/>
        <end position="324"/>
    </location>
</feature>
<feature type="site" description="Catalytically relevant" evidence="6">
    <location>
        <position position="108"/>
    </location>
</feature>
<dbReference type="PANTHER" id="PTHR42745:SF1">
    <property type="entry name" value="ARABINOSE 5-PHOSPHATE ISOMERASE KDSD"/>
    <property type="match status" value="1"/>
</dbReference>
<evidence type="ECO:0000313" key="10">
    <source>
        <dbReference type="EMBL" id="AHB47217.1"/>
    </source>
</evidence>
<evidence type="ECO:0000256" key="2">
    <source>
        <dbReference type="ARBA" id="ARBA00022737"/>
    </source>
</evidence>
<keyword evidence="10" id="KW-0413">Isomerase</keyword>
<evidence type="ECO:0000256" key="4">
    <source>
        <dbReference type="PIRNR" id="PIRNR004692"/>
    </source>
</evidence>
<dbReference type="GO" id="GO:0005975">
    <property type="term" value="P:carbohydrate metabolic process"/>
    <property type="evidence" value="ECO:0007669"/>
    <property type="project" value="InterPro"/>
</dbReference>
<dbReference type="SUPFAM" id="SSF54631">
    <property type="entry name" value="CBS-domain pair"/>
    <property type="match status" value="1"/>
</dbReference>
<dbReference type="OrthoDB" id="9762536at2"/>
<feature type="site" description="Catalytically relevant" evidence="6">
    <location>
        <position position="149"/>
    </location>
</feature>
<organism evidence="10 11">
    <name type="scientific">Hyphomicrobium nitrativorans NL23</name>
    <dbReference type="NCBI Taxonomy" id="1029756"/>
    <lineage>
        <taxon>Bacteria</taxon>
        <taxon>Pseudomonadati</taxon>
        <taxon>Pseudomonadota</taxon>
        <taxon>Alphaproteobacteria</taxon>
        <taxon>Hyphomicrobiales</taxon>
        <taxon>Hyphomicrobiaceae</taxon>
        <taxon>Hyphomicrobium</taxon>
    </lineage>
</organism>
<evidence type="ECO:0000313" key="11">
    <source>
        <dbReference type="Proteomes" id="UP000018542"/>
    </source>
</evidence>
<dbReference type="PROSITE" id="PS51371">
    <property type="entry name" value="CBS"/>
    <property type="match status" value="2"/>
</dbReference>
<protein>
    <submittedName>
        <fullName evidence="10">Sugar isomerase</fullName>
    </submittedName>
</protein>
<dbReference type="EMBL" id="CP006912">
    <property type="protein sequence ID" value="AHB47217.1"/>
    <property type="molecule type" value="Genomic_DNA"/>
</dbReference>
<keyword evidence="3 7" id="KW-0129">CBS domain</keyword>
<dbReference type="Pfam" id="PF00571">
    <property type="entry name" value="CBS"/>
    <property type="match status" value="2"/>
</dbReference>
<accession>V5S9S7</accession>
<dbReference type="PROSITE" id="PS51464">
    <property type="entry name" value="SIS"/>
    <property type="match status" value="1"/>
</dbReference>
<proteinExistence type="inferred from homology"/>
<evidence type="ECO:0000256" key="3">
    <source>
        <dbReference type="ARBA" id="ARBA00023122"/>
    </source>
</evidence>
<dbReference type="STRING" id="1029756.W911_00500"/>
<dbReference type="InterPro" id="IPR046348">
    <property type="entry name" value="SIS_dom_sf"/>
</dbReference>
<evidence type="ECO:0000259" key="9">
    <source>
        <dbReference type="PROSITE" id="PS51464"/>
    </source>
</evidence>
<dbReference type="NCBIfam" id="TIGR00393">
    <property type="entry name" value="kpsF"/>
    <property type="match status" value="1"/>
</dbReference>
<dbReference type="SMART" id="SM00116">
    <property type="entry name" value="CBS"/>
    <property type="match status" value="2"/>
</dbReference>
<keyword evidence="5" id="KW-0479">Metal-binding</keyword>
<evidence type="ECO:0000256" key="7">
    <source>
        <dbReference type="PROSITE-ProRule" id="PRU00703"/>
    </source>
</evidence>
<feature type="binding site" evidence="5">
    <location>
        <position position="79"/>
    </location>
    <ligand>
        <name>Zn(2+)</name>
        <dbReference type="ChEBI" id="CHEBI:29105"/>
    </ligand>
</feature>
<dbReference type="InterPro" id="IPR000644">
    <property type="entry name" value="CBS_dom"/>
</dbReference>
<dbReference type="Gene3D" id="3.40.50.10490">
    <property type="entry name" value="Glucose-6-phosphate isomerase like protein, domain 1"/>
    <property type="match status" value="1"/>
</dbReference>
<reference evidence="10 11" key="1">
    <citation type="journal article" date="2014" name="Genome Announc.">
        <title>Complete Genome Sequence of Hyphomicrobium nitrativorans Strain NL23, a Denitrifying Bacterium Isolated from Biofilm of a Methanol-Fed Denitrification System Treating Seawater at the Montreal Biodome.</title>
        <authorList>
            <person name="Martineau C."/>
            <person name="Villeneuve C."/>
            <person name="Mauffrey F."/>
            <person name="Villemur R."/>
        </authorList>
    </citation>
    <scope>NUCLEOTIDE SEQUENCE [LARGE SCALE GENOMIC DNA]</scope>
    <source>
        <strain evidence="10">NL23</strain>
    </source>
</reference>
<dbReference type="GO" id="GO:0046872">
    <property type="term" value="F:metal ion binding"/>
    <property type="evidence" value="ECO:0007669"/>
    <property type="project" value="UniProtKB-KW"/>
</dbReference>
<feature type="site" description="Catalytically relevant" evidence="6">
    <location>
        <position position="190"/>
    </location>
</feature>
<sequence>MRPEHVAEALERARNIVDQEIDALNLLRESFNDDMIKAVALIQGCAGRLVVTGVGKSGHIGTKLAATFASTGTPSFFLHAAEASHGDLGMITGQDVVLAISNSGMTKELFPVAEFCAANGAKLICMTSNENSRLAKQADICLRLPKVKEVCPNNLAPTSSAIITLAAGHVLAVLLMEQRSFLDADFGKLHPGGRLGLLLSSVRRYTDEFKDAVPIVHPNELMGHVVIRLAEGQRGCVVVTEPETNRLVGLITEGDLRRAFSPDMFSKTAQAIMTTRPLTVSVDDLMSTAVSLMKERRIANIVVVDDETVVDVLHTKDLMQRGYM</sequence>
<evidence type="ECO:0000259" key="8">
    <source>
        <dbReference type="PROSITE" id="PS51371"/>
    </source>
</evidence>
<dbReference type="InterPro" id="IPR050986">
    <property type="entry name" value="GutQ/KpsF_isomerases"/>
</dbReference>
<dbReference type="Pfam" id="PF01380">
    <property type="entry name" value="SIS"/>
    <property type="match status" value="1"/>
</dbReference>
<feature type="site" description="Catalytically relevant" evidence="6">
    <location>
        <position position="56"/>
    </location>
</feature>
<evidence type="ECO:0000256" key="6">
    <source>
        <dbReference type="PIRSR" id="PIRSR004692-3"/>
    </source>
</evidence>
<dbReference type="KEGG" id="hni:W911_00500"/>
<dbReference type="InterPro" id="IPR001347">
    <property type="entry name" value="SIS_dom"/>
</dbReference>
<dbReference type="PANTHER" id="PTHR42745">
    <property type="match status" value="1"/>
</dbReference>
<keyword evidence="11" id="KW-1185">Reference proteome</keyword>
<gene>
    <name evidence="10" type="ORF">W911_00500</name>
</gene>
<evidence type="ECO:0000256" key="5">
    <source>
        <dbReference type="PIRSR" id="PIRSR004692-2"/>
    </source>
</evidence>
<keyword evidence="5" id="KW-0862">Zinc</keyword>
<keyword evidence="2" id="KW-0677">Repeat</keyword>
<feature type="domain" description="CBS" evidence="8">
    <location>
        <begin position="209"/>
        <end position="268"/>
    </location>
</feature>
<dbReference type="CDD" id="cd05014">
    <property type="entry name" value="SIS_Kpsf"/>
    <property type="match status" value="1"/>
</dbReference>
<dbReference type="InterPro" id="IPR046342">
    <property type="entry name" value="CBS_dom_sf"/>
</dbReference>
<dbReference type="Gene3D" id="3.10.580.10">
    <property type="entry name" value="CBS-domain"/>
    <property type="match status" value="1"/>
</dbReference>
<evidence type="ECO:0000256" key="1">
    <source>
        <dbReference type="ARBA" id="ARBA00008165"/>
    </source>
</evidence>
<dbReference type="PATRIC" id="fig|1029756.8.peg.109"/>
<dbReference type="InterPro" id="IPR035474">
    <property type="entry name" value="SIS_Kpsf"/>
</dbReference>
<dbReference type="GO" id="GO:0097367">
    <property type="term" value="F:carbohydrate derivative binding"/>
    <property type="evidence" value="ECO:0007669"/>
    <property type="project" value="InterPro"/>
</dbReference>
<dbReference type="PIRSF" id="PIRSF004692">
    <property type="entry name" value="KdsD_KpsF"/>
    <property type="match status" value="1"/>
</dbReference>